<dbReference type="AlphaFoldDB" id="A0A4Q7ZTA9"/>
<feature type="domain" description="Stealth protein CR2 conserved region 2" evidence="5">
    <location>
        <begin position="283"/>
        <end position="389"/>
    </location>
</feature>
<gene>
    <name evidence="9" type="ORF">EV385_6398</name>
</gene>
<keyword evidence="10" id="KW-1185">Reference proteome</keyword>
<feature type="domain" description="Stealth protein CR4 conserved region 4" evidence="8">
    <location>
        <begin position="510"/>
        <end position="559"/>
    </location>
</feature>
<feature type="domain" description="Stealth protein CR3 conserved region 3" evidence="7">
    <location>
        <begin position="433"/>
        <end position="479"/>
    </location>
</feature>
<sequence length="619" mass="68874">MIALRLYRLLPKSHRLRMLEVLPPHRQLWLVRRLTRQRALGRPAQPGALIRARDRGRTIRARVVNDMTPAAAWRQNLDVVTGALDRAGIDYFCVRPLQHTHSVVAVNATDSKRTLDALRTDEQLRGAQVLVGRIDDEGFRAGRHLRNGIQVHFPITDPRGTTVLGSGSACEIELWREVPSQLGEPATIVGPRRNRVASTLPLQGEPAQVEAAALNSMLPPDGGARYRSRSEFAVPLPDDVRFPIDAVFTWVDGDDPDWRERKNAALTAFGHQKINTIATNHSRFISRDELKYALRSIVSFAPWIRHIYLVTDDQIPPWLDASAPGLTVVSHRELFGDTGVLPTFNSHAIESRLHLIPGLAEHFIYFNDDMFIGRPIAPTAFFHANGIAKFFLSSAQLEAGPATIYDAPVTAAGKNNRRHILERFGRAISQKMQHVPYPLQKSVLQEIEDTYSEDVLQTASHPFRHPEDLSIPSSLQHYWSYLTGRAVPGQIKYTYADLAHPSTPVQLAFLLARRHCDVFCLNDTDSATVALGEQEAMMEGFLPQYFPFRSPFELPDDVAAARAEFSATELARAGRAGQPVLPRQLAAAAAETRSATPSTVDESPGRGETGSRRQKQESA</sequence>
<dbReference type="PANTHER" id="PTHR24045">
    <property type="match status" value="1"/>
</dbReference>
<accession>A0A4Q7ZTA9</accession>
<dbReference type="EMBL" id="SHKY01000001">
    <property type="protein sequence ID" value="RZU54447.1"/>
    <property type="molecule type" value="Genomic_DNA"/>
</dbReference>
<feature type="domain" description="Stealth protein CR1 conserved region 1" evidence="6">
    <location>
        <begin position="242"/>
        <end position="267"/>
    </location>
</feature>
<dbReference type="InterPro" id="IPR021520">
    <property type="entry name" value="Stealth_CR2"/>
</dbReference>
<name>A0A4Q7ZTA9_9ACTN</name>
<dbReference type="Pfam" id="PF11380">
    <property type="entry name" value="Stealth_CR2"/>
    <property type="match status" value="1"/>
</dbReference>
<keyword evidence="3" id="KW-0270">Exopolysaccharide synthesis</keyword>
<dbReference type="Proteomes" id="UP000292564">
    <property type="component" value="Unassembled WGS sequence"/>
</dbReference>
<evidence type="ECO:0000256" key="3">
    <source>
        <dbReference type="ARBA" id="ARBA00023169"/>
    </source>
</evidence>
<evidence type="ECO:0000259" key="5">
    <source>
        <dbReference type="Pfam" id="PF11380"/>
    </source>
</evidence>
<protein>
    <submittedName>
        <fullName evidence="9">Stealth-like protein</fullName>
    </submittedName>
</protein>
<dbReference type="InterPro" id="IPR031358">
    <property type="entry name" value="Stealth_CR1"/>
</dbReference>
<dbReference type="OrthoDB" id="570545at2"/>
<dbReference type="RefSeq" id="WP_130512797.1">
    <property type="nucleotide sequence ID" value="NZ_SHKY01000001.1"/>
</dbReference>
<dbReference type="PANTHER" id="PTHR24045:SF0">
    <property type="entry name" value="N-ACETYLGLUCOSAMINE-1-PHOSPHOTRANSFERASE SUBUNITS ALPHA_BETA"/>
    <property type="match status" value="1"/>
</dbReference>
<dbReference type="InterPro" id="IPR031357">
    <property type="entry name" value="Stealth_CR3"/>
</dbReference>
<evidence type="ECO:0000313" key="9">
    <source>
        <dbReference type="EMBL" id="RZU54447.1"/>
    </source>
</evidence>
<evidence type="ECO:0000259" key="6">
    <source>
        <dbReference type="Pfam" id="PF17101"/>
    </source>
</evidence>
<evidence type="ECO:0000259" key="7">
    <source>
        <dbReference type="Pfam" id="PF17102"/>
    </source>
</evidence>
<organism evidence="9 10">
    <name type="scientific">Krasilnikovia cinnamomea</name>
    <dbReference type="NCBI Taxonomy" id="349313"/>
    <lineage>
        <taxon>Bacteria</taxon>
        <taxon>Bacillati</taxon>
        <taxon>Actinomycetota</taxon>
        <taxon>Actinomycetes</taxon>
        <taxon>Micromonosporales</taxon>
        <taxon>Micromonosporaceae</taxon>
        <taxon>Krasilnikovia</taxon>
    </lineage>
</organism>
<dbReference type="GO" id="GO:0016772">
    <property type="term" value="F:transferase activity, transferring phosphorus-containing groups"/>
    <property type="evidence" value="ECO:0007669"/>
    <property type="project" value="InterPro"/>
</dbReference>
<feature type="region of interest" description="Disordered" evidence="4">
    <location>
        <begin position="572"/>
        <end position="619"/>
    </location>
</feature>
<evidence type="ECO:0000256" key="2">
    <source>
        <dbReference type="ARBA" id="ARBA00022679"/>
    </source>
</evidence>
<dbReference type="InterPro" id="IPR031356">
    <property type="entry name" value="Stealth_CR4"/>
</dbReference>
<reference evidence="9 10" key="1">
    <citation type="submission" date="2019-02" db="EMBL/GenBank/DDBJ databases">
        <title>Sequencing the genomes of 1000 actinobacteria strains.</title>
        <authorList>
            <person name="Klenk H.-P."/>
        </authorList>
    </citation>
    <scope>NUCLEOTIDE SEQUENCE [LARGE SCALE GENOMIC DNA]</scope>
    <source>
        <strain evidence="9 10">DSM 45162</strain>
    </source>
</reference>
<dbReference type="InterPro" id="IPR047141">
    <property type="entry name" value="Stealth"/>
</dbReference>
<dbReference type="Pfam" id="PF17103">
    <property type="entry name" value="Stealth_CR4"/>
    <property type="match status" value="1"/>
</dbReference>
<evidence type="ECO:0000256" key="4">
    <source>
        <dbReference type="SAM" id="MobiDB-lite"/>
    </source>
</evidence>
<comment type="caution">
    <text evidence="9">The sequence shown here is derived from an EMBL/GenBank/DDBJ whole genome shotgun (WGS) entry which is preliminary data.</text>
</comment>
<feature type="compositionally biased region" description="Basic and acidic residues" evidence="4">
    <location>
        <begin position="603"/>
        <end position="619"/>
    </location>
</feature>
<keyword evidence="2" id="KW-0808">Transferase</keyword>
<comment type="similarity">
    <text evidence="1">Belongs to the stealth family.</text>
</comment>
<proteinExistence type="inferred from homology"/>
<dbReference type="Pfam" id="PF17101">
    <property type="entry name" value="Stealth_CR1"/>
    <property type="match status" value="1"/>
</dbReference>
<evidence type="ECO:0000313" key="10">
    <source>
        <dbReference type="Proteomes" id="UP000292564"/>
    </source>
</evidence>
<evidence type="ECO:0000259" key="8">
    <source>
        <dbReference type="Pfam" id="PF17103"/>
    </source>
</evidence>
<dbReference type="Pfam" id="PF17102">
    <property type="entry name" value="Stealth_CR3"/>
    <property type="match status" value="1"/>
</dbReference>
<evidence type="ECO:0000256" key="1">
    <source>
        <dbReference type="ARBA" id="ARBA00007583"/>
    </source>
</evidence>
<dbReference type="GO" id="GO:0000271">
    <property type="term" value="P:polysaccharide biosynthetic process"/>
    <property type="evidence" value="ECO:0007669"/>
    <property type="project" value="UniProtKB-KW"/>
</dbReference>